<evidence type="ECO:0000256" key="2">
    <source>
        <dbReference type="ARBA" id="ARBA00022193"/>
    </source>
</evidence>
<sequence length="480" mass="52365">MPFPFVLSTTSHVSLQTSLTSSTHPSLPFAATSHRSVLRAALKSHKRLPPLDQATNLLTLATTIQDYLRYLLTLDLALCGRPVAGEEVDITLATEPEIEWRPTLGASGIPGRENERVTGKGLDYEIFFVHHTLALVQSLLARQSLLGLYASASPTAEQRTVLIQNATKCLKVAHSLHSYLLLRAKSPLGSDGPLNFPPSAVDVSPPAQSALQHLAHAEFNLLCVLKDDPYPALLVQSRNKDDRDWMIRAPSIPKVRAQVLTRLCIGAAEHASLASVALKSDSYKVSKDLLEYCEGVRKAARAKACRFQALDEDLAGATGKAIAWLRAARNELGLEVAKDGSKSSGLGKLKASWSERREDKRIEKGSSAWGLDGGKLEEARIVEYLDHKMSKENDTINVQLIPEWRPLLASLPSGMNMPIDEKWTPVVLEEDELATMRAPPENKDMADGGSSEDDDGGPKSPVGAFPGTQHDYGGHRTTYY</sequence>
<dbReference type="GO" id="GO:0005886">
    <property type="term" value="C:plasma membrane"/>
    <property type="evidence" value="ECO:0007669"/>
    <property type="project" value="TreeGrafter"/>
</dbReference>
<dbReference type="Proteomes" id="UP000019478">
    <property type="component" value="Unassembled WGS sequence"/>
</dbReference>
<organism evidence="5 6">
    <name type="scientific">Capronia epimyces CBS 606.96</name>
    <dbReference type="NCBI Taxonomy" id="1182542"/>
    <lineage>
        <taxon>Eukaryota</taxon>
        <taxon>Fungi</taxon>
        <taxon>Dikarya</taxon>
        <taxon>Ascomycota</taxon>
        <taxon>Pezizomycotina</taxon>
        <taxon>Eurotiomycetes</taxon>
        <taxon>Chaetothyriomycetidae</taxon>
        <taxon>Chaetothyriales</taxon>
        <taxon>Herpotrichiellaceae</taxon>
        <taxon>Capronia</taxon>
    </lineage>
</organism>
<dbReference type="Gene3D" id="1.25.40.280">
    <property type="entry name" value="alix/aip1 like domains"/>
    <property type="match status" value="1"/>
</dbReference>
<dbReference type="PANTHER" id="PTHR40463">
    <property type="entry name" value="PH-RESPONSE REGULATOR PROTEIN PALC"/>
    <property type="match status" value="1"/>
</dbReference>
<dbReference type="InterPro" id="IPR037505">
    <property type="entry name" value="pH-resp_palC"/>
</dbReference>
<dbReference type="GO" id="GO:0071467">
    <property type="term" value="P:cellular response to pH"/>
    <property type="evidence" value="ECO:0007669"/>
    <property type="project" value="InterPro"/>
</dbReference>
<keyword evidence="6" id="KW-1185">Reference proteome</keyword>
<evidence type="ECO:0000256" key="3">
    <source>
        <dbReference type="SAM" id="MobiDB-lite"/>
    </source>
</evidence>
<name>W9XJ32_9EURO</name>
<dbReference type="InterPro" id="IPR038499">
    <property type="entry name" value="BRO1_sf"/>
</dbReference>
<dbReference type="GeneID" id="19174214"/>
<evidence type="ECO:0000259" key="4">
    <source>
        <dbReference type="PROSITE" id="PS51180"/>
    </source>
</evidence>
<dbReference type="EMBL" id="AMGY01000011">
    <property type="protein sequence ID" value="EXJ76976.1"/>
    <property type="molecule type" value="Genomic_DNA"/>
</dbReference>
<proteinExistence type="inferred from homology"/>
<reference evidence="5 6" key="1">
    <citation type="submission" date="2013-03" db="EMBL/GenBank/DDBJ databases">
        <title>The Genome Sequence of Capronia epimyces CBS 606.96.</title>
        <authorList>
            <consortium name="The Broad Institute Genomics Platform"/>
            <person name="Cuomo C."/>
            <person name="de Hoog S."/>
            <person name="Gorbushina A."/>
            <person name="Walker B."/>
            <person name="Young S.K."/>
            <person name="Zeng Q."/>
            <person name="Gargeya S."/>
            <person name="Fitzgerald M."/>
            <person name="Haas B."/>
            <person name="Abouelleil A."/>
            <person name="Allen A.W."/>
            <person name="Alvarado L."/>
            <person name="Arachchi H.M."/>
            <person name="Berlin A.M."/>
            <person name="Chapman S.B."/>
            <person name="Gainer-Dewar J."/>
            <person name="Goldberg J."/>
            <person name="Griggs A."/>
            <person name="Gujja S."/>
            <person name="Hansen M."/>
            <person name="Howarth C."/>
            <person name="Imamovic A."/>
            <person name="Ireland A."/>
            <person name="Larimer J."/>
            <person name="McCowan C."/>
            <person name="Murphy C."/>
            <person name="Pearson M."/>
            <person name="Poon T.W."/>
            <person name="Priest M."/>
            <person name="Roberts A."/>
            <person name="Saif S."/>
            <person name="Shea T."/>
            <person name="Sisk P."/>
            <person name="Sykes S."/>
            <person name="Wortman J."/>
            <person name="Nusbaum C."/>
            <person name="Birren B."/>
        </authorList>
    </citation>
    <scope>NUCLEOTIDE SEQUENCE [LARGE SCALE GENOMIC DNA]</scope>
    <source>
        <strain evidence="5 6">CBS 606.96</strain>
    </source>
</reference>
<dbReference type="PANTHER" id="PTHR40463:SF1">
    <property type="entry name" value="PH-RESPONSE REGULATOR PROTEIN PALC"/>
    <property type="match status" value="1"/>
</dbReference>
<gene>
    <name evidence="5" type="ORF">A1O3_10133</name>
</gene>
<feature type="domain" description="BRO1" evidence="4">
    <location>
        <begin position="1"/>
        <end position="426"/>
    </location>
</feature>
<evidence type="ECO:0000256" key="1">
    <source>
        <dbReference type="ARBA" id="ARBA00010997"/>
    </source>
</evidence>
<dbReference type="HOGENOM" id="CLU_023703_0_0_1"/>
<evidence type="ECO:0000313" key="5">
    <source>
        <dbReference type="EMBL" id="EXJ76976.1"/>
    </source>
</evidence>
<dbReference type="PROSITE" id="PS51180">
    <property type="entry name" value="BRO1"/>
    <property type="match status" value="1"/>
</dbReference>
<dbReference type="OrthoDB" id="10266451at2759"/>
<dbReference type="AlphaFoldDB" id="W9XJ32"/>
<accession>W9XJ32</accession>
<evidence type="ECO:0000313" key="6">
    <source>
        <dbReference type="Proteomes" id="UP000019478"/>
    </source>
</evidence>
<feature type="region of interest" description="Disordered" evidence="3">
    <location>
        <begin position="435"/>
        <end position="480"/>
    </location>
</feature>
<dbReference type="RefSeq" id="XP_007738414.1">
    <property type="nucleotide sequence ID" value="XM_007740224.1"/>
</dbReference>
<protein>
    <recommendedName>
        <fullName evidence="2">pH-response regulator protein palC</fullName>
    </recommendedName>
</protein>
<dbReference type="eggNOG" id="ENOG502QWTM">
    <property type="taxonomic scope" value="Eukaryota"/>
</dbReference>
<comment type="similarity">
    <text evidence="1">Belongs to the palC family.</text>
</comment>
<dbReference type="STRING" id="1182542.W9XJ32"/>
<dbReference type="InterPro" id="IPR004328">
    <property type="entry name" value="BRO1_dom"/>
</dbReference>
<dbReference type="SMART" id="SM01041">
    <property type="entry name" value="BRO1"/>
    <property type="match status" value="1"/>
</dbReference>
<comment type="caution">
    <text evidence="5">The sequence shown here is derived from an EMBL/GenBank/DDBJ whole genome shotgun (WGS) entry which is preliminary data.</text>
</comment>